<proteinExistence type="predicted"/>
<keyword evidence="1" id="KW-1133">Transmembrane helix</keyword>
<keyword evidence="1" id="KW-0472">Membrane</keyword>
<keyword evidence="1" id="KW-0812">Transmembrane</keyword>
<gene>
    <name evidence="2" type="ORF">V6N12_032543</name>
</gene>
<organism evidence="2 3">
    <name type="scientific">Hibiscus sabdariffa</name>
    <name type="common">roselle</name>
    <dbReference type="NCBI Taxonomy" id="183260"/>
    <lineage>
        <taxon>Eukaryota</taxon>
        <taxon>Viridiplantae</taxon>
        <taxon>Streptophyta</taxon>
        <taxon>Embryophyta</taxon>
        <taxon>Tracheophyta</taxon>
        <taxon>Spermatophyta</taxon>
        <taxon>Magnoliopsida</taxon>
        <taxon>eudicotyledons</taxon>
        <taxon>Gunneridae</taxon>
        <taxon>Pentapetalae</taxon>
        <taxon>rosids</taxon>
        <taxon>malvids</taxon>
        <taxon>Malvales</taxon>
        <taxon>Malvaceae</taxon>
        <taxon>Malvoideae</taxon>
        <taxon>Hibiscus</taxon>
    </lineage>
</organism>
<sequence length="101" mass="10772">MTSFMVVWATAWPWRWEQIGGAMSVALLPVTVVGLGVGVTYGSSGSRGRPLDHKPMLQRRASSTVISTGSASGVGRTVSTESQSAAVKVTTTLWFLVRVDF</sequence>
<feature type="transmembrane region" description="Helical" evidence="1">
    <location>
        <begin position="20"/>
        <end position="41"/>
    </location>
</feature>
<dbReference type="Proteomes" id="UP001472677">
    <property type="component" value="Unassembled WGS sequence"/>
</dbReference>
<accession>A0ABR2CCW8</accession>
<protein>
    <recommendedName>
        <fullName evidence="4">Secreted protein</fullName>
    </recommendedName>
</protein>
<evidence type="ECO:0008006" key="4">
    <source>
        <dbReference type="Google" id="ProtNLM"/>
    </source>
</evidence>
<evidence type="ECO:0000313" key="3">
    <source>
        <dbReference type="Proteomes" id="UP001472677"/>
    </source>
</evidence>
<evidence type="ECO:0000313" key="2">
    <source>
        <dbReference type="EMBL" id="KAK8517351.1"/>
    </source>
</evidence>
<evidence type="ECO:0000256" key="1">
    <source>
        <dbReference type="SAM" id="Phobius"/>
    </source>
</evidence>
<dbReference type="EMBL" id="JBBPBM010000056">
    <property type="protein sequence ID" value="KAK8517351.1"/>
    <property type="molecule type" value="Genomic_DNA"/>
</dbReference>
<keyword evidence="3" id="KW-1185">Reference proteome</keyword>
<reference evidence="2 3" key="1">
    <citation type="journal article" date="2024" name="G3 (Bethesda)">
        <title>Genome assembly of Hibiscus sabdariffa L. provides insights into metabolisms of medicinal natural products.</title>
        <authorList>
            <person name="Kim T."/>
        </authorList>
    </citation>
    <scope>NUCLEOTIDE SEQUENCE [LARGE SCALE GENOMIC DNA]</scope>
    <source>
        <strain evidence="2">TK-2024</strain>
        <tissue evidence="2">Old leaves</tissue>
    </source>
</reference>
<name>A0ABR2CCW8_9ROSI</name>
<comment type="caution">
    <text evidence="2">The sequence shown here is derived from an EMBL/GenBank/DDBJ whole genome shotgun (WGS) entry which is preliminary data.</text>
</comment>